<evidence type="ECO:0000313" key="2">
    <source>
        <dbReference type="Proteomes" id="UP000005408"/>
    </source>
</evidence>
<keyword evidence="2" id="KW-1185">Reference proteome</keyword>
<organism evidence="1 2">
    <name type="scientific">Magallana gigas</name>
    <name type="common">Pacific oyster</name>
    <name type="synonym">Crassostrea gigas</name>
    <dbReference type="NCBI Taxonomy" id="29159"/>
    <lineage>
        <taxon>Eukaryota</taxon>
        <taxon>Metazoa</taxon>
        <taxon>Spiralia</taxon>
        <taxon>Lophotrochozoa</taxon>
        <taxon>Mollusca</taxon>
        <taxon>Bivalvia</taxon>
        <taxon>Autobranchia</taxon>
        <taxon>Pteriomorphia</taxon>
        <taxon>Ostreida</taxon>
        <taxon>Ostreoidea</taxon>
        <taxon>Ostreidae</taxon>
        <taxon>Magallana</taxon>
    </lineage>
</organism>
<dbReference type="EnsemblMetazoa" id="G32529.1">
    <property type="protein sequence ID" value="G32529.1:cds"/>
    <property type="gene ID" value="G32529"/>
</dbReference>
<dbReference type="Proteomes" id="UP000005408">
    <property type="component" value="Unassembled WGS sequence"/>
</dbReference>
<accession>A0A8W8MA79</accession>
<dbReference type="AlphaFoldDB" id="A0A8W8MA79"/>
<sequence>MDNSTLNVFCVFFPFVRFNGLYGDDTFCNDLAQIKFPILNGKHSMLRPEKVFNICPKSLLIHCVLCDLIEIMIKDKVSSRYKLASVGSECLCLNNTGQLRTQNQDVVKCPSSEQQSCPLFPCCPAESASVFHVEGPYISEVKANVNVDLVIRNRAVVIETVIKISKLLNISKELENDTEFLQLNIEWTSLDFRENVSAVAEKNEIYYRIPITFTVSGPQVVDVYVTNKISLLSTTLRINVLDPSPLDLEIVNLVDLSDQPSCLPEEFVVPEKAQFFSVFQGANFSLEVSVAVGENVTFTFEERSLGIREVKVTEVCIDGCSTIQVSL</sequence>
<reference evidence="1" key="1">
    <citation type="submission" date="2022-08" db="UniProtKB">
        <authorList>
            <consortium name="EnsemblMetazoa"/>
        </authorList>
    </citation>
    <scope>IDENTIFICATION</scope>
    <source>
        <strain evidence="1">05x7-T-G4-1.051#20</strain>
    </source>
</reference>
<name>A0A8W8MA79_MAGGI</name>
<proteinExistence type="predicted"/>
<protein>
    <submittedName>
        <fullName evidence="1">Uncharacterized protein</fullName>
    </submittedName>
</protein>
<evidence type="ECO:0000313" key="1">
    <source>
        <dbReference type="EnsemblMetazoa" id="G32529.1:cds"/>
    </source>
</evidence>